<organism evidence="1 2">
    <name type="scientific">Pseudoalteromonas rubra</name>
    <dbReference type="NCBI Taxonomy" id="43658"/>
    <lineage>
        <taxon>Bacteria</taxon>
        <taxon>Pseudomonadati</taxon>
        <taxon>Pseudomonadota</taxon>
        <taxon>Gammaproteobacteria</taxon>
        <taxon>Alteromonadales</taxon>
        <taxon>Pseudoalteromonadaceae</taxon>
        <taxon>Pseudoalteromonas</taxon>
    </lineage>
</organism>
<name>A0A0L0ETB6_9GAMM</name>
<dbReference type="Proteomes" id="UP000036850">
    <property type="component" value="Unassembled WGS sequence"/>
</dbReference>
<protein>
    <submittedName>
        <fullName evidence="1">Uncharacterized protein</fullName>
    </submittedName>
</protein>
<evidence type="ECO:0000313" key="1">
    <source>
        <dbReference type="EMBL" id="KNC67123.1"/>
    </source>
</evidence>
<evidence type="ECO:0000313" key="2">
    <source>
        <dbReference type="Proteomes" id="UP000036850"/>
    </source>
</evidence>
<dbReference type="EMBL" id="LFZX01000092">
    <property type="protein sequence ID" value="KNC67123.1"/>
    <property type="molecule type" value="Genomic_DNA"/>
</dbReference>
<dbReference type="PATRIC" id="fig|43658.6.peg.5861"/>
<comment type="caution">
    <text evidence="1">The sequence shown here is derived from an EMBL/GenBank/DDBJ whole genome shotgun (WGS) entry which is preliminary data.</text>
</comment>
<gene>
    <name evidence="1" type="ORF">AC626_12785</name>
</gene>
<proteinExistence type="predicted"/>
<reference evidence="2" key="1">
    <citation type="submission" date="2015-07" db="EMBL/GenBank/DDBJ databases">
        <title>Draft genome sequence of a Pseudoalteromonas rubra strain, OCN096, isolated from Kaneohe Bay, Oahu, Hawaii.</title>
        <authorList>
            <person name="Beurmann S."/>
            <person name="Ushijima B."/>
            <person name="Belcaid M."/>
            <person name="Callahan S.M."/>
            <person name="Aeby G.S."/>
        </authorList>
    </citation>
    <scope>NUCLEOTIDE SEQUENCE [LARGE SCALE GENOMIC DNA]</scope>
    <source>
        <strain evidence="2">OCN096</strain>
    </source>
</reference>
<accession>A0A0L0ETB6</accession>
<sequence>MYEMGTIFPTHHTGLRNDRFQGNNGTYWSARGHFIVRRDTNEKCSKKVRLEYQTRNGLRNEAKKKPLTGLFTELVHLQIRS</sequence>
<dbReference type="AlphaFoldDB" id="A0A0L0ETB6"/>